<dbReference type="InterPro" id="IPR007159">
    <property type="entry name" value="SpoVT-AbrB_dom"/>
</dbReference>
<evidence type="ECO:0000259" key="2">
    <source>
        <dbReference type="PROSITE" id="PS51740"/>
    </source>
</evidence>
<keyword evidence="1 3" id="KW-0238">DNA-binding</keyword>
<evidence type="ECO:0000256" key="1">
    <source>
        <dbReference type="PROSITE-ProRule" id="PRU01076"/>
    </source>
</evidence>
<dbReference type="SMART" id="SM00966">
    <property type="entry name" value="SpoVT_AbrB"/>
    <property type="match status" value="1"/>
</dbReference>
<dbReference type="EMBL" id="CP034086">
    <property type="protein sequence ID" value="AZG76209.1"/>
    <property type="molecule type" value="Genomic_DNA"/>
</dbReference>
<dbReference type="SUPFAM" id="SSF89447">
    <property type="entry name" value="AbrB/MazE/MraZ-like"/>
    <property type="match status" value="1"/>
</dbReference>
<accession>A0A3G8M2L1</accession>
<organism evidence="3 4">
    <name type="scientific">Methylocystis rosea</name>
    <dbReference type="NCBI Taxonomy" id="173366"/>
    <lineage>
        <taxon>Bacteria</taxon>
        <taxon>Pseudomonadati</taxon>
        <taxon>Pseudomonadota</taxon>
        <taxon>Alphaproteobacteria</taxon>
        <taxon>Hyphomicrobiales</taxon>
        <taxon>Methylocystaceae</taxon>
        <taxon>Methylocystis</taxon>
    </lineage>
</organism>
<sequence>MRSALRKMGNSSGLIIPKPFLAEIGADVGDDVELTVEKGRLVVTPVKKRVREGWGDDARRIAEHGDDALLWPEFGNEGDEKLTW</sequence>
<dbReference type="AlphaFoldDB" id="A0A3G8M2L1"/>
<protein>
    <submittedName>
        <fullName evidence="3">AbrB/MazE/SpoVT family DNA-binding domain-containing protein</fullName>
    </submittedName>
</protein>
<dbReference type="Proteomes" id="UP000273982">
    <property type="component" value="Chromosome"/>
</dbReference>
<dbReference type="GO" id="GO:0003677">
    <property type="term" value="F:DNA binding"/>
    <property type="evidence" value="ECO:0007669"/>
    <property type="project" value="UniProtKB-UniRule"/>
</dbReference>
<dbReference type="KEGG" id="mros:EHO51_05395"/>
<evidence type="ECO:0000313" key="4">
    <source>
        <dbReference type="Proteomes" id="UP000273982"/>
    </source>
</evidence>
<proteinExistence type="predicted"/>
<feature type="domain" description="SpoVT-AbrB" evidence="2">
    <location>
        <begin position="3"/>
        <end position="48"/>
    </location>
</feature>
<dbReference type="Pfam" id="PF04014">
    <property type="entry name" value="MazE_antitoxin"/>
    <property type="match status" value="1"/>
</dbReference>
<dbReference type="Gene3D" id="2.10.260.10">
    <property type="match status" value="1"/>
</dbReference>
<dbReference type="InterPro" id="IPR037914">
    <property type="entry name" value="SpoVT-AbrB_sf"/>
</dbReference>
<reference evidence="3 4" key="1">
    <citation type="submission" date="2018-11" db="EMBL/GenBank/DDBJ databases">
        <title>Genome squencing of methanotrophic bacteria isolated from alkaline groundwater in Korea.</title>
        <authorList>
            <person name="Nguyen L.N."/>
        </authorList>
    </citation>
    <scope>NUCLEOTIDE SEQUENCE [LARGE SCALE GENOMIC DNA]</scope>
    <source>
        <strain evidence="3 4">GW6</strain>
    </source>
</reference>
<name>A0A3G8M2L1_9HYPH</name>
<dbReference type="PROSITE" id="PS51740">
    <property type="entry name" value="SPOVT_ABRB"/>
    <property type="match status" value="1"/>
</dbReference>
<gene>
    <name evidence="3" type="ORF">EHO51_05395</name>
</gene>
<evidence type="ECO:0000313" key="3">
    <source>
        <dbReference type="EMBL" id="AZG76209.1"/>
    </source>
</evidence>